<sequence length="654" mass="70536">MSLDNFRNRAIIWDTVNKDFPQPIQIMQGDVNARTLLIKIVDNGTEIDLTGHSLKLTYQYTNSSNSGFVMIPPKDLAKGEFILVIPTEMTATGVIEANLILLNKDKEQVIVSKNLTFISDSSTVSDLAQEINNNIDDFTKLLLEKMPQVLRSELNGLHAQTDSNKSNIELKANLADMTSLQSAMTELKNEVESFGISPENLVTIKSLLDAIASNASESEVVELINSVKVLTSNISLMSNGDYSPKANQTDLESLQHTVNNQSATISAKANQTDLDNLQATVDKQGIAISTKAEQSELSITNKNVTTAQETAKQAESEAKNAMAKATEAQANSLPLNGNAVSASKLATPRKLGVNLQSSSFQDFDGTADATNIGVSGVLPIANGGTSTSDGVINTTAYANSADGTDDFTTVYPNLNLLNFKSGLKIGQFLAWINGLTIERNPARAVFDYVSVIPGTTYTINSNWDKTERIAIYAYDSNDRKNATFIYDGNSAKWVSPSVIGRVITQKTTISIPDGINFIRIVFFAKDTSAKLTLQDILDAKIKLESGSTATPWMPSASEVTTADYPKYVGFSNSIKPNKKSSDYKWLPMGLVSIDRATGSLKPAVIGIDCAQAHPVGSVVTNTSSSSSGYSTGKWENIGSAVIGSTTIYYWKRTA</sequence>
<organism evidence="3 4">
    <name type="scientific">Lactococcus phage CHPC965</name>
    <dbReference type="NCBI Taxonomy" id="2675257"/>
    <lineage>
        <taxon>Viruses</taxon>
        <taxon>Duplodnaviria</taxon>
        <taxon>Heunggongvirae</taxon>
        <taxon>Uroviricota</taxon>
        <taxon>Caudoviricetes</taxon>
        <taxon>Skunavirus</taxon>
        <taxon>Skunavirus CHPC965</taxon>
    </lineage>
</organism>
<dbReference type="InterPro" id="IPR018913">
    <property type="entry name" value="BppU_N"/>
</dbReference>
<evidence type="ECO:0000259" key="2">
    <source>
        <dbReference type="Pfam" id="PF10651"/>
    </source>
</evidence>
<name>A0A650F892_9CAUD</name>
<dbReference type="EMBL" id="MN689525">
    <property type="protein sequence ID" value="QGT53365.1"/>
    <property type="molecule type" value="Genomic_DNA"/>
</dbReference>
<reference evidence="3 4" key="1">
    <citation type="submission" date="2019-11" db="EMBL/GenBank/DDBJ databases">
        <title>Genome Sequences of 31 Lactococcus lactis Bacteriophages Isolated from Foods.</title>
        <authorList>
            <person name="Marcelli B."/>
            <person name="de Jong A."/>
            <person name="Kuipers O.P."/>
        </authorList>
    </citation>
    <scope>NUCLEOTIDE SEQUENCE [LARGE SCALE GENOMIC DNA]</scope>
</reference>
<evidence type="ECO:0000313" key="4">
    <source>
        <dbReference type="Proteomes" id="UP000425507"/>
    </source>
</evidence>
<keyword evidence="1" id="KW-0175">Coiled coil</keyword>
<proteinExistence type="predicted"/>
<accession>A0A650F892</accession>
<dbReference type="Proteomes" id="UP000425507">
    <property type="component" value="Segment"/>
</dbReference>
<evidence type="ECO:0000313" key="3">
    <source>
        <dbReference type="EMBL" id="QGT53365.1"/>
    </source>
</evidence>
<evidence type="ECO:0000256" key="1">
    <source>
        <dbReference type="SAM" id="Coils"/>
    </source>
</evidence>
<feature type="domain" description="BppU N-terminal" evidence="2">
    <location>
        <begin position="13"/>
        <end position="147"/>
    </location>
</feature>
<feature type="coiled-coil region" evidence="1">
    <location>
        <begin position="297"/>
        <end position="331"/>
    </location>
</feature>
<dbReference type="Gene3D" id="2.60.40.3350">
    <property type="match status" value="1"/>
</dbReference>
<keyword evidence="4" id="KW-1185">Reference proteome</keyword>
<protein>
    <recommendedName>
        <fullName evidence="2">BppU N-terminal domain-containing protein</fullName>
    </recommendedName>
</protein>
<gene>
    <name evidence="3" type="ORF">CHPC965_001028</name>
</gene>
<dbReference type="Pfam" id="PF10651">
    <property type="entry name" value="BppU_N"/>
    <property type="match status" value="1"/>
</dbReference>